<proteinExistence type="predicted"/>
<protein>
    <submittedName>
        <fullName evidence="4">Uncharacterized protein</fullName>
    </submittedName>
</protein>
<evidence type="ECO:0000313" key="4">
    <source>
        <dbReference type="EnsemblPlants" id="Solyc10g049998.1.1"/>
    </source>
</evidence>
<keyword evidence="5" id="KW-1185">Reference proteome</keyword>
<dbReference type="Gramene" id="Solyc10g049998.1.1">
    <property type="protein sequence ID" value="Solyc10g049998.1.1"/>
    <property type="gene ID" value="Solyc10g049998.1"/>
</dbReference>
<dbReference type="InParanoid" id="A0A3Q7IGU6"/>
<evidence type="ECO:0000256" key="1">
    <source>
        <dbReference type="SAM" id="MobiDB-lite"/>
    </source>
</evidence>
<evidence type="ECO:0000259" key="3">
    <source>
        <dbReference type="Pfam" id="PF22936"/>
    </source>
</evidence>
<dbReference type="Proteomes" id="UP000004994">
    <property type="component" value="Chromosome 10"/>
</dbReference>
<dbReference type="OMA" id="MECYLCH"/>
<dbReference type="InterPro" id="IPR025724">
    <property type="entry name" value="GAG-pre-integrase_dom"/>
</dbReference>
<feature type="domain" description="Retrovirus-related Pol polyprotein from transposon TNT 1-94-like beta-barrel" evidence="3">
    <location>
        <begin position="27"/>
        <end position="76"/>
    </location>
</feature>
<feature type="compositionally biased region" description="Low complexity" evidence="1">
    <location>
        <begin position="155"/>
        <end position="165"/>
    </location>
</feature>
<name>A0A3Q7IGU6_SOLLC</name>
<accession>A0A3Q7IGU6</accession>
<feature type="region of interest" description="Disordered" evidence="1">
    <location>
        <begin position="143"/>
        <end position="165"/>
    </location>
</feature>
<reference evidence="4" key="1">
    <citation type="journal article" date="2012" name="Nature">
        <title>The tomato genome sequence provides insights into fleshy fruit evolution.</title>
        <authorList>
            <consortium name="Tomato Genome Consortium"/>
        </authorList>
    </citation>
    <scope>NUCLEOTIDE SEQUENCE [LARGE SCALE GENOMIC DNA]</scope>
    <source>
        <strain evidence="4">cv. Heinz 1706</strain>
    </source>
</reference>
<evidence type="ECO:0000259" key="2">
    <source>
        <dbReference type="Pfam" id="PF13976"/>
    </source>
</evidence>
<dbReference type="EnsemblPlants" id="Solyc10g049998.1.1">
    <property type="protein sequence ID" value="Solyc10g049998.1.1"/>
    <property type="gene ID" value="Solyc10g049998.1"/>
</dbReference>
<feature type="domain" description="GAG-pre-integrase" evidence="2">
    <location>
        <begin position="84"/>
        <end position="132"/>
    </location>
</feature>
<dbReference type="AlphaFoldDB" id="A0A3Q7IGU6"/>
<evidence type="ECO:0000313" key="5">
    <source>
        <dbReference type="Proteomes" id="UP000004994"/>
    </source>
</evidence>
<sequence>MDSKVVDCDDSDYSLITTDASKSYNVWLMDSTCIYHVCPNRDWFFDLQEGECSVMHTANNNPLTAYGVGSTFIGIVTTTSNDEKEAEMTKLWHMCLGHAGEKSLKILSNQGLLKGVKTCDLEFCEHCFKGNQTTVKFGTSIHNSKGESVEEEVPSQEPQPQFESI</sequence>
<dbReference type="InterPro" id="IPR054722">
    <property type="entry name" value="PolX-like_BBD"/>
</dbReference>
<organism evidence="4">
    <name type="scientific">Solanum lycopersicum</name>
    <name type="common">Tomato</name>
    <name type="synonym">Lycopersicon esculentum</name>
    <dbReference type="NCBI Taxonomy" id="4081"/>
    <lineage>
        <taxon>Eukaryota</taxon>
        <taxon>Viridiplantae</taxon>
        <taxon>Streptophyta</taxon>
        <taxon>Embryophyta</taxon>
        <taxon>Tracheophyta</taxon>
        <taxon>Spermatophyta</taxon>
        <taxon>Magnoliopsida</taxon>
        <taxon>eudicotyledons</taxon>
        <taxon>Gunneridae</taxon>
        <taxon>Pentapetalae</taxon>
        <taxon>asterids</taxon>
        <taxon>lamiids</taxon>
        <taxon>Solanales</taxon>
        <taxon>Solanaceae</taxon>
        <taxon>Solanoideae</taxon>
        <taxon>Solaneae</taxon>
        <taxon>Solanum</taxon>
        <taxon>Solanum subgen. Lycopersicon</taxon>
    </lineage>
</organism>
<reference evidence="4" key="2">
    <citation type="submission" date="2019-01" db="UniProtKB">
        <authorList>
            <consortium name="EnsemblPlants"/>
        </authorList>
    </citation>
    <scope>IDENTIFICATION</scope>
    <source>
        <strain evidence="4">cv. Heinz 1706</strain>
    </source>
</reference>
<dbReference type="Pfam" id="PF22936">
    <property type="entry name" value="Pol_BBD"/>
    <property type="match status" value="1"/>
</dbReference>
<dbReference type="Pfam" id="PF13976">
    <property type="entry name" value="gag_pre-integrs"/>
    <property type="match status" value="1"/>
</dbReference>